<dbReference type="AlphaFoldDB" id="A0A193BXK1"/>
<organism evidence="1 2">
    <name type="scientific">Amycolatopsis orientalis</name>
    <name type="common">Nocardia orientalis</name>
    <dbReference type="NCBI Taxonomy" id="31958"/>
    <lineage>
        <taxon>Bacteria</taxon>
        <taxon>Bacillati</taxon>
        <taxon>Actinomycetota</taxon>
        <taxon>Actinomycetes</taxon>
        <taxon>Pseudonocardiales</taxon>
        <taxon>Pseudonocardiaceae</taxon>
        <taxon>Amycolatopsis</taxon>
    </lineage>
</organism>
<dbReference type="Proteomes" id="UP000093695">
    <property type="component" value="Chromosome"/>
</dbReference>
<gene>
    <name evidence="1" type="ORF">SD37_15430</name>
</gene>
<accession>A0A193BXK1</accession>
<sequence>MDDEVIGRIDGRSGVEYHALRRIGLAQFGQKRLNVADGHLQSAQAGTSFPDQLCHASIQHRGGFLGQSTATRTRTLADLRPC</sequence>
<evidence type="ECO:0000313" key="1">
    <source>
        <dbReference type="EMBL" id="ANN16898.1"/>
    </source>
</evidence>
<dbReference type="EMBL" id="CP016174">
    <property type="protein sequence ID" value="ANN16898.1"/>
    <property type="molecule type" value="Genomic_DNA"/>
</dbReference>
<evidence type="ECO:0000313" key="2">
    <source>
        <dbReference type="Proteomes" id="UP000093695"/>
    </source>
</evidence>
<proteinExistence type="predicted"/>
<dbReference type="KEGG" id="aori:SD37_15430"/>
<keyword evidence="2" id="KW-1185">Reference proteome</keyword>
<reference evidence="1 2" key="1">
    <citation type="journal article" date="2015" name="Genome Announc.">
        <title>Draft Genome Sequence of Norvancomycin-Producing Strain Amycolatopsis orientalis CPCC200066.</title>
        <authorList>
            <person name="Lei X."/>
            <person name="Yuan F."/>
            <person name="Shi Y."/>
            <person name="Li X."/>
            <person name="Wang L."/>
            <person name="Hong B."/>
        </authorList>
    </citation>
    <scope>NUCLEOTIDE SEQUENCE [LARGE SCALE GENOMIC DNA]</scope>
    <source>
        <strain evidence="1 2">B-37</strain>
    </source>
</reference>
<protein>
    <submittedName>
        <fullName evidence="1">Uncharacterized protein</fullName>
    </submittedName>
</protein>
<name>A0A193BXK1_AMYOR</name>